<name>A0A5D8QBI0_9THEO</name>
<dbReference type="HAMAP" id="MF_00921">
    <property type="entry name" value="PDRP"/>
    <property type="match status" value="1"/>
</dbReference>
<gene>
    <name evidence="6" type="ORF">FWJ32_07745</name>
</gene>
<evidence type="ECO:0000313" key="7">
    <source>
        <dbReference type="Proteomes" id="UP000322976"/>
    </source>
</evidence>
<dbReference type="InterPro" id="IPR005177">
    <property type="entry name" value="Kinase-pyrophosphorylase"/>
</dbReference>
<comment type="similarity">
    <text evidence="5">Belongs to the pyruvate, phosphate/water dikinase regulatory protein family. PDRP subfamily.</text>
</comment>
<dbReference type="GO" id="GO:0005524">
    <property type="term" value="F:ATP binding"/>
    <property type="evidence" value="ECO:0007669"/>
    <property type="project" value="InterPro"/>
</dbReference>
<protein>
    <recommendedName>
        <fullName evidence="5">Putative pyruvate, phosphate dikinase regulatory protein</fullName>
        <shortName evidence="5">PPDK regulatory protein</shortName>
        <ecNumber evidence="5">2.7.11.32</ecNumber>
        <ecNumber evidence="5">2.7.4.27</ecNumber>
    </recommendedName>
</protein>
<dbReference type="NCBIfam" id="NF003742">
    <property type="entry name" value="PRK05339.1"/>
    <property type="match status" value="1"/>
</dbReference>
<organism evidence="6 7">
    <name type="scientific">Calorimonas adulescens</name>
    <dbReference type="NCBI Taxonomy" id="2606906"/>
    <lineage>
        <taxon>Bacteria</taxon>
        <taxon>Bacillati</taxon>
        <taxon>Bacillota</taxon>
        <taxon>Clostridia</taxon>
        <taxon>Thermoanaerobacterales</taxon>
        <taxon>Thermoanaerobacteraceae</taxon>
        <taxon>Calorimonas</taxon>
    </lineage>
</organism>
<sequence length="288" mass="32542">MVKGDCKLSGDIVIYAVSDSIGETAEEVAKAAAVQFNSHVKEIKRIPNLTDINMVDELIDRIKSSNALIVYTVIIPEIKERLIKRTMEYNIPAVDILGPVIENMERLTGLKSKHEAGLLRKMNLEYFKRVDAIEFAVKNDDGKDPRGILKADAVLIGVSRTSKTPLSMYLAHKNIYVANLPIVPEVEPPKELYMIPREKIYGLVIQPEKLNEIRRERLRFLGLSDNASYASIDRIKEELKFSRKIMKALNCMVIDVTNKAVEETASIILEDINNRKIEGVSGENTRNY</sequence>
<feature type="binding site" evidence="5">
    <location>
        <begin position="157"/>
        <end position="164"/>
    </location>
    <ligand>
        <name>ADP</name>
        <dbReference type="ChEBI" id="CHEBI:456216"/>
    </ligand>
</feature>
<comment type="catalytic activity">
    <reaction evidence="5">
        <text>N(tele)-phospho-L-histidyl/O-phospho-L-threonyl-[pyruvate, phosphate dikinase] + phosphate + H(+) = N(tele)-phospho-L-histidyl/L-threonyl-[pyruvate, phosphate dikinase] + diphosphate</text>
        <dbReference type="Rhea" id="RHEA:43696"/>
        <dbReference type="Rhea" id="RHEA-COMP:10650"/>
        <dbReference type="Rhea" id="RHEA-COMP:10651"/>
        <dbReference type="ChEBI" id="CHEBI:15378"/>
        <dbReference type="ChEBI" id="CHEBI:30013"/>
        <dbReference type="ChEBI" id="CHEBI:33019"/>
        <dbReference type="ChEBI" id="CHEBI:43474"/>
        <dbReference type="ChEBI" id="CHEBI:61977"/>
        <dbReference type="ChEBI" id="CHEBI:83586"/>
        <dbReference type="EC" id="2.7.4.27"/>
    </reaction>
</comment>
<dbReference type="PANTHER" id="PTHR31756">
    <property type="entry name" value="PYRUVATE, PHOSPHATE DIKINASE REGULATORY PROTEIN 1, CHLOROPLASTIC"/>
    <property type="match status" value="1"/>
</dbReference>
<dbReference type="GO" id="GO:0043531">
    <property type="term" value="F:ADP binding"/>
    <property type="evidence" value="ECO:0007669"/>
    <property type="project" value="UniProtKB-UniRule"/>
</dbReference>
<keyword evidence="3 5" id="KW-0547">Nucleotide-binding</keyword>
<evidence type="ECO:0000256" key="3">
    <source>
        <dbReference type="ARBA" id="ARBA00022741"/>
    </source>
</evidence>
<evidence type="ECO:0000256" key="5">
    <source>
        <dbReference type="HAMAP-Rule" id="MF_00921"/>
    </source>
</evidence>
<keyword evidence="7" id="KW-1185">Reference proteome</keyword>
<dbReference type="GO" id="GO:0016776">
    <property type="term" value="F:phosphotransferase activity, phosphate group as acceptor"/>
    <property type="evidence" value="ECO:0007669"/>
    <property type="project" value="UniProtKB-UniRule"/>
</dbReference>
<proteinExistence type="inferred from homology"/>
<accession>A0A5D8QBI0</accession>
<comment type="catalytic activity">
    <reaction evidence="5">
        <text>N(tele)-phospho-L-histidyl/L-threonyl-[pyruvate, phosphate dikinase] + ADP = N(tele)-phospho-L-histidyl/O-phospho-L-threonyl-[pyruvate, phosphate dikinase] + AMP + H(+)</text>
        <dbReference type="Rhea" id="RHEA:43692"/>
        <dbReference type="Rhea" id="RHEA-COMP:10650"/>
        <dbReference type="Rhea" id="RHEA-COMP:10651"/>
        <dbReference type="ChEBI" id="CHEBI:15378"/>
        <dbReference type="ChEBI" id="CHEBI:30013"/>
        <dbReference type="ChEBI" id="CHEBI:61977"/>
        <dbReference type="ChEBI" id="CHEBI:83586"/>
        <dbReference type="ChEBI" id="CHEBI:456215"/>
        <dbReference type="ChEBI" id="CHEBI:456216"/>
        <dbReference type="EC" id="2.7.11.32"/>
    </reaction>
</comment>
<dbReference type="Proteomes" id="UP000322976">
    <property type="component" value="Unassembled WGS sequence"/>
</dbReference>
<dbReference type="EMBL" id="VTPS01000010">
    <property type="protein sequence ID" value="TZE81862.1"/>
    <property type="molecule type" value="Genomic_DNA"/>
</dbReference>
<evidence type="ECO:0000256" key="4">
    <source>
        <dbReference type="ARBA" id="ARBA00022777"/>
    </source>
</evidence>
<comment type="caution">
    <text evidence="6">The sequence shown here is derived from an EMBL/GenBank/DDBJ whole genome shotgun (WGS) entry which is preliminary data.</text>
</comment>
<reference evidence="6 7" key="1">
    <citation type="submission" date="2019-08" db="EMBL/GenBank/DDBJ databases">
        <title>Calorimonas adulescens gen. nov., sp. nov., an anaerobic thermophilic bacterium from Sakhalin hot spring.</title>
        <authorList>
            <person name="Khomyakova M.A."/>
            <person name="Merkel A.Y."/>
            <person name="Novikov A."/>
            <person name="Bonch-Osmolovskaya E.A."/>
            <person name="Slobodkin A.I."/>
        </authorList>
    </citation>
    <scope>NUCLEOTIDE SEQUENCE [LARGE SCALE GENOMIC DNA]</scope>
    <source>
        <strain evidence="6 7">A05MB</strain>
    </source>
</reference>
<dbReference type="GO" id="GO:0004674">
    <property type="term" value="F:protein serine/threonine kinase activity"/>
    <property type="evidence" value="ECO:0007669"/>
    <property type="project" value="UniProtKB-UniRule"/>
</dbReference>
<dbReference type="EC" id="2.7.4.27" evidence="5"/>
<keyword evidence="4 5" id="KW-0418">Kinase</keyword>
<dbReference type="AlphaFoldDB" id="A0A5D8QBI0"/>
<dbReference type="EC" id="2.7.11.32" evidence="5"/>
<keyword evidence="2 5" id="KW-0808">Transferase</keyword>
<evidence type="ECO:0000256" key="2">
    <source>
        <dbReference type="ARBA" id="ARBA00022679"/>
    </source>
</evidence>
<dbReference type="InterPro" id="IPR026565">
    <property type="entry name" value="PPDK_reg"/>
</dbReference>
<comment type="function">
    <text evidence="5">Bifunctional serine/threonine kinase and phosphorylase involved in the regulation of the pyruvate, phosphate dikinase (PPDK) by catalyzing its phosphorylation/dephosphorylation.</text>
</comment>
<dbReference type="PANTHER" id="PTHR31756:SF3">
    <property type="entry name" value="PYRUVATE, PHOSPHATE DIKINASE REGULATORY PROTEIN 1, CHLOROPLASTIC"/>
    <property type="match status" value="1"/>
</dbReference>
<evidence type="ECO:0000313" key="6">
    <source>
        <dbReference type="EMBL" id="TZE81862.1"/>
    </source>
</evidence>
<evidence type="ECO:0000256" key="1">
    <source>
        <dbReference type="ARBA" id="ARBA00022527"/>
    </source>
</evidence>
<dbReference type="Pfam" id="PF03618">
    <property type="entry name" value="Kinase-PPPase"/>
    <property type="match status" value="1"/>
</dbReference>
<keyword evidence="1 5" id="KW-0723">Serine/threonine-protein kinase</keyword>